<evidence type="ECO:0000313" key="3">
    <source>
        <dbReference type="Proteomes" id="UP001302249"/>
    </source>
</evidence>
<evidence type="ECO:0000313" key="2">
    <source>
        <dbReference type="EMBL" id="WNO54019.1"/>
    </source>
</evidence>
<name>A0ABZ0B9Q2_9SPHN</name>
<evidence type="ECO:0000259" key="1">
    <source>
        <dbReference type="Pfam" id="PF02581"/>
    </source>
</evidence>
<dbReference type="InterPro" id="IPR022998">
    <property type="entry name" value="ThiamineP_synth_TenI"/>
</dbReference>
<dbReference type="InterPro" id="IPR036206">
    <property type="entry name" value="ThiamineP_synth_sf"/>
</dbReference>
<gene>
    <name evidence="2" type="ORF">RPR59_01800</name>
</gene>
<dbReference type="CDD" id="cd00564">
    <property type="entry name" value="TMP_TenI"/>
    <property type="match status" value="1"/>
</dbReference>
<proteinExistence type="predicted"/>
<keyword evidence="3" id="KW-1185">Reference proteome</keyword>
<dbReference type="InterPro" id="IPR013785">
    <property type="entry name" value="Aldolase_TIM"/>
</dbReference>
<organism evidence="2 3">
    <name type="scientific">Stakelama saccharophila</name>
    <dbReference type="NCBI Taxonomy" id="3075605"/>
    <lineage>
        <taxon>Bacteria</taxon>
        <taxon>Pseudomonadati</taxon>
        <taxon>Pseudomonadota</taxon>
        <taxon>Alphaproteobacteria</taxon>
        <taxon>Sphingomonadales</taxon>
        <taxon>Sphingomonadaceae</taxon>
        <taxon>Stakelama</taxon>
    </lineage>
</organism>
<accession>A0ABZ0B9Q2</accession>
<dbReference type="EMBL" id="CP135076">
    <property type="protein sequence ID" value="WNO54019.1"/>
    <property type="molecule type" value="Genomic_DNA"/>
</dbReference>
<dbReference type="RefSeq" id="WP_313916057.1">
    <property type="nucleotide sequence ID" value="NZ_CP135076.1"/>
</dbReference>
<dbReference type="SUPFAM" id="SSF51391">
    <property type="entry name" value="Thiamin phosphate synthase"/>
    <property type="match status" value="1"/>
</dbReference>
<dbReference type="Pfam" id="PF02581">
    <property type="entry name" value="TMP-TENI"/>
    <property type="match status" value="1"/>
</dbReference>
<reference evidence="2 3" key="1">
    <citation type="submission" date="2023-09" db="EMBL/GenBank/DDBJ databases">
        <authorList>
            <person name="Rey-Velasco X."/>
        </authorList>
    </citation>
    <scope>NUCLEOTIDE SEQUENCE [LARGE SCALE GENOMIC DNA]</scope>
    <source>
        <strain evidence="2 3">W311</strain>
    </source>
</reference>
<feature type="domain" description="Thiamine phosphate synthase/TenI" evidence="1">
    <location>
        <begin position="77"/>
        <end position="158"/>
    </location>
</feature>
<dbReference type="Gene3D" id="3.20.20.70">
    <property type="entry name" value="Aldolase class I"/>
    <property type="match status" value="1"/>
</dbReference>
<dbReference type="Proteomes" id="UP001302249">
    <property type="component" value="Chromosome"/>
</dbReference>
<sequence>MTDERLGDALWQALERLPPGSGVIVRHYGLPLDERRALFGRIARVARRRHLVLLRAGPDRLGRFEDGVHNARGKRPGLLTRAVHDRREAIRAARDGVDAMFVSPVFATRSHPHARTLGRFGLARVRRGLGTPVIALGGMRPETVRRLAGFDIAGWAAIDWWAGQKRKAVPI</sequence>
<protein>
    <submittedName>
        <fullName evidence="2">Thiamine phosphate synthase</fullName>
    </submittedName>
</protein>